<dbReference type="InterPro" id="IPR002125">
    <property type="entry name" value="CMP_dCMP_dom"/>
</dbReference>
<dbReference type="PIRSF" id="PIRSF006334">
    <property type="entry name" value="Cdd_plus_pseudo"/>
    <property type="match status" value="1"/>
</dbReference>
<dbReference type="GO" id="GO:0004126">
    <property type="term" value="F:cytidine deaminase activity"/>
    <property type="evidence" value="ECO:0007669"/>
    <property type="project" value="InterPro"/>
</dbReference>
<dbReference type="PROSITE" id="PS51747">
    <property type="entry name" value="CYT_DCMP_DEAMINASES_2"/>
    <property type="match status" value="2"/>
</dbReference>
<evidence type="ECO:0000256" key="1">
    <source>
        <dbReference type="ARBA" id="ARBA00006576"/>
    </source>
</evidence>
<evidence type="ECO:0000313" key="11">
    <source>
        <dbReference type="Proteomes" id="UP000242181"/>
    </source>
</evidence>
<evidence type="ECO:0000256" key="2">
    <source>
        <dbReference type="ARBA" id="ARBA00011738"/>
    </source>
</evidence>
<dbReference type="Gene3D" id="3.40.140.10">
    <property type="entry name" value="Cytidine Deaminase, domain 2"/>
    <property type="match status" value="2"/>
</dbReference>
<dbReference type="OrthoDB" id="9795347at2"/>
<dbReference type="GO" id="GO:0055086">
    <property type="term" value="P:nucleobase-containing small molecule metabolic process"/>
    <property type="evidence" value="ECO:0007669"/>
    <property type="project" value="UniProtKB-ARBA"/>
</dbReference>
<comment type="subunit">
    <text evidence="2">Homodimer.</text>
</comment>
<dbReference type="GO" id="GO:0005829">
    <property type="term" value="C:cytosol"/>
    <property type="evidence" value="ECO:0007669"/>
    <property type="project" value="TreeGrafter"/>
</dbReference>
<feature type="binding site" evidence="7">
    <location>
        <begin position="76"/>
        <end position="78"/>
    </location>
    <ligand>
        <name>substrate</name>
    </ligand>
</feature>
<sequence length="278" mass="29474">MPQTLENALHQLQLSRACRFSPAQLAELSRHCGLAGDALALALLEQARRLARVPVSDFRVGALAVAGSGHWYLGANLEFAGLPLNHSLHAEQSAIGHAALCGETLIARVVVTASPCGHCRQFMHELNQPELTIVLPERSQRLEELLPNAFGPRDLGMSEGMLTPAPAGLDCDSQDPLVRAALAEANASYAPYSHNRAGVALLLNDGRVCRGRYLENAAFNPSLSPMQLALSQLLLQGATPADICRAVMVESAAGISQHATAAQTLASLSPVPLYSLVI</sequence>
<feature type="binding site" evidence="8">
    <location>
        <position position="119"/>
    </location>
    <ligand>
        <name>Zn(2+)</name>
        <dbReference type="ChEBI" id="CHEBI:29105"/>
        <note>catalytic</note>
    </ligand>
</feature>
<evidence type="ECO:0000256" key="7">
    <source>
        <dbReference type="PIRSR" id="PIRSR006334-2"/>
    </source>
</evidence>
<dbReference type="EMBL" id="PXYH01000001">
    <property type="protein sequence ID" value="PSJ48326.1"/>
    <property type="molecule type" value="Genomic_DNA"/>
</dbReference>
<dbReference type="InterPro" id="IPR016192">
    <property type="entry name" value="APOBEC/CMP_deaminase_Zn-bd"/>
</dbReference>
<dbReference type="NCBIfam" id="NF006537">
    <property type="entry name" value="PRK09027.1"/>
    <property type="match status" value="1"/>
</dbReference>
<keyword evidence="3 8" id="KW-0479">Metal-binding</keyword>
<dbReference type="InterPro" id="IPR013171">
    <property type="entry name" value="Cyd/dCyd_deaminase_Zn-bd"/>
</dbReference>
<reference evidence="10 11" key="1">
    <citation type="submission" date="2018-03" db="EMBL/GenBank/DDBJ databases">
        <title>The draft genome of Zobellella taiwanensis JCM 13381.</title>
        <authorList>
            <person name="Liu L."/>
            <person name="Li L."/>
            <person name="Wang T."/>
            <person name="Zhang X."/>
            <person name="Liang L."/>
        </authorList>
    </citation>
    <scope>NUCLEOTIDE SEQUENCE [LARGE SCALE GENOMIC DNA]</scope>
    <source>
        <strain evidence="10 11">JCM 13381</strain>
    </source>
</reference>
<evidence type="ECO:0000256" key="3">
    <source>
        <dbReference type="ARBA" id="ARBA00022723"/>
    </source>
</evidence>
<comment type="similarity">
    <text evidence="1">Belongs to the cytidine and deoxycytidylate deaminase family.</text>
</comment>
<feature type="binding site" evidence="8">
    <location>
        <position position="116"/>
    </location>
    <ligand>
        <name>Zn(2+)</name>
        <dbReference type="ChEBI" id="CHEBI:29105"/>
        <note>catalytic</note>
    </ligand>
</feature>
<dbReference type="CDD" id="cd01283">
    <property type="entry name" value="cytidine_deaminase"/>
    <property type="match status" value="2"/>
</dbReference>
<name>A0A2P7RDM7_9GAMM</name>
<feature type="domain" description="CMP/dCMP-type deaminase" evidence="9">
    <location>
        <begin position="172"/>
        <end position="278"/>
    </location>
</feature>
<keyword evidence="5 8" id="KW-0862">Zinc</keyword>
<evidence type="ECO:0000256" key="5">
    <source>
        <dbReference type="ARBA" id="ARBA00022833"/>
    </source>
</evidence>
<feature type="domain" description="CMP/dCMP-type deaminase" evidence="9">
    <location>
        <begin position="35"/>
        <end position="153"/>
    </location>
</feature>
<dbReference type="PANTHER" id="PTHR11644">
    <property type="entry name" value="CYTIDINE DEAMINASE"/>
    <property type="match status" value="1"/>
</dbReference>
<feature type="active site" description="Proton donor" evidence="6">
    <location>
        <position position="91"/>
    </location>
</feature>
<keyword evidence="11" id="KW-1185">Reference proteome</keyword>
<dbReference type="PANTHER" id="PTHR11644:SF2">
    <property type="entry name" value="CYTIDINE DEAMINASE"/>
    <property type="match status" value="1"/>
</dbReference>
<dbReference type="AlphaFoldDB" id="A0A2P7RDM7"/>
<keyword evidence="4" id="KW-0378">Hydrolase</keyword>
<accession>A0A2P7RDM7</accession>
<dbReference type="SUPFAM" id="SSF53927">
    <property type="entry name" value="Cytidine deaminase-like"/>
    <property type="match status" value="2"/>
</dbReference>
<dbReference type="Pfam" id="PF00383">
    <property type="entry name" value="dCMP_cyt_deam_1"/>
    <property type="match status" value="1"/>
</dbReference>
<dbReference type="PROSITE" id="PS00903">
    <property type="entry name" value="CYT_DCMP_DEAMINASES_1"/>
    <property type="match status" value="1"/>
</dbReference>
<dbReference type="GO" id="GO:0042802">
    <property type="term" value="F:identical protein binding"/>
    <property type="evidence" value="ECO:0007669"/>
    <property type="project" value="UniProtKB-ARBA"/>
</dbReference>
<dbReference type="InterPro" id="IPR016193">
    <property type="entry name" value="Cytidine_deaminase-like"/>
</dbReference>
<proteinExistence type="inferred from homology"/>
<dbReference type="RefSeq" id="WP_106451779.1">
    <property type="nucleotide sequence ID" value="NZ_PXYH01000001.1"/>
</dbReference>
<comment type="cofactor">
    <cofactor evidence="8">
        <name>Zn(2+)</name>
        <dbReference type="ChEBI" id="CHEBI:29105"/>
    </cofactor>
    <text evidence="8">Binds 1 zinc ion.</text>
</comment>
<evidence type="ECO:0000256" key="4">
    <source>
        <dbReference type="ARBA" id="ARBA00022801"/>
    </source>
</evidence>
<evidence type="ECO:0000256" key="8">
    <source>
        <dbReference type="PIRSR" id="PIRSR006334-3"/>
    </source>
</evidence>
<dbReference type="Proteomes" id="UP000242181">
    <property type="component" value="Unassembled WGS sequence"/>
</dbReference>
<feature type="binding site" evidence="8">
    <location>
        <position position="89"/>
    </location>
    <ligand>
        <name>Zn(2+)</name>
        <dbReference type="ChEBI" id="CHEBI:29105"/>
        <note>catalytic</note>
    </ligand>
</feature>
<dbReference type="GO" id="GO:0008270">
    <property type="term" value="F:zinc ion binding"/>
    <property type="evidence" value="ECO:0007669"/>
    <property type="project" value="InterPro"/>
</dbReference>
<evidence type="ECO:0000313" key="10">
    <source>
        <dbReference type="EMBL" id="PSJ48326.1"/>
    </source>
</evidence>
<evidence type="ECO:0000256" key="6">
    <source>
        <dbReference type="PIRSR" id="PIRSR006334-1"/>
    </source>
</evidence>
<evidence type="ECO:0000259" key="9">
    <source>
        <dbReference type="PROSITE" id="PS51747"/>
    </source>
</evidence>
<dbReference type="GO" id="GO:0072527">
    <property type="term" value="P:pyrimidine-containing compound metabolic process"/>
    <property type="evidence" value="ECO:0007669"/>
    <property type="project" value="UniProtKB-ARBA"/>
</dbReference>
<comment type="caution">
    <text evidence="10">The sequence shown here is derived from an EMBL/GenBank/DDBJ whole genome shotgun (WGS) entry which is preliminary data.</text>
</comment>
<protein>
    <submittedName>
        <fullName evidence="10">Cytidine deaminase</fullName>
    </submittedName>
</protein>
<dbReference type="InterPro" id="IPR050202">
    <property type="entry name" value="Cyt/Deoxycyt_deaminase"/>
</dbReference>
<organism evidence="10 11">
    <name type="scientific">Zobellella taiwanensis</name>
    <dbReference type="NCBI Taxonomy" id="347535"/>
    <lineage>
        <taxon>Bacteria</taxon>
        <taxon>Pseudomonadati</taxon>
        <taxon>Pseudomonadota</taxon>
        <taxon>Gammaproteobacteria</taxon>
        <taxon>Aeromonadales</taxon>
        <taxon>Aeromonadaceae</taxon>
        <taxon>Zobellella</taxon>
    </lineage>
</organism>
<gene>
    <name evidence="10" type="ORF">C7I36_00445</name>
</gene>
<dbReference type="Pfam" id="PF08211">
    <property type="entry name" value="dCMP_cyt_deam_2"/>
    <property type="match status" value="1"/>
</dbReference>